<dbReference type="AlphaFoldDB" id="A0A4Q7LXE0"/>
<dbReference type="InterPro" id="IPR047057">
    <property type="entry name" value="MerR_fam"/>
</dbReference>
<keyword evidence="4" id="KW-0804">Transcription</keyword>
<dbReference type="Pfam" id="PF13411">
    <property type="entry name" value="MerR_1"/>
    <property type="match status" value="1"/>
</dbReference>
<dbReference type="OrthoDB" id="4569196at2"/>
<dbReference type="EMBL" id="SGWW01000001">
    <property type="protein sequence ID" value="RZS59695.1"/>
    <property type="molecule type" value="Genomic_DNA"/>
</dbReference>
<gene>
    <name evidence="6" type="ORF">EV141_0927</name>
</gene>
<dbReference type="CDD" id="cd00592">
    <property type="entry name" value="HTH_MerR-like"/>
    <property type="match status" value="1"/>
</dbReference>
<feature type="domain" description="HTH merR-type" evidence="5">
    <location>
        <begin position="1"/>
        <end position="69"/>
    </location>
</feature>
<dbReference type="PANTHER" id="PTHR30204:SF69">
    <property type="entry name" value="MERR-FAMILY TRANSCRIPTIONAL REGULATOR"/>
    <property type="match status" value="1"/>
</dbReference>
<evidence type="ECO:0000256" key="1">
    <source>
        <dbReference type="ARBA" id="ARBA00022491"/>
    </source>
</evidence>
<dbReference type="SMART" id="SM00422">
    <property type="entry name" value="HTH_MERR"/>
    <property type="match status" value="1"/>
</dbReference>
<dbReference type="GO" id="GO:0003677">
    <property type="term" value="F:DNA binding"/>
    <property type="evidence" value="ECO:0007669"/>
    <property type="project" value="UniProtKB-KW"/>
</dbReference>
<name>A0A4Q7LXE0_9MICO</name>
<dbReference type="RefSeq" id="WP_157985505.1">
    <property type="nucleotide sequence ID" value="NZ_SGWW01000001.1"/>
</dbReference>
<protein>
    <submittedName>
        <fullName evidence="6">DNA-binding transcriptional MerR regulator</fullName>
    </submittedName>
</protein>
<accession>A0A4Q7LXE0</accession>
<dbReference type="GO" id="GO:0003700">
    <property type="term" value="F:DNA-binding transcription factor activity"/>
    <property type="evidence" value="ECO:0007669"/>
    <property type="project" value="InterPro"/>
</dbReference>
<dbReference type="InterPro" id="IPR000551">
    <property type="entry name" value="MerR-type_HTH_dom"/>
</dbReference>
<evidence type="ECO:0000256" key="3">
    <source>
        <dbReference type="ARBA" id="ARBA00023125"/>
    </source>
</evidence>
<evidence type="ECO:0000256" key="4">
    <source>
        <dbReference type="ARBA" id="ARBA00023163"/>
    </source>
</evidence>
<comment type="caution">
    <text evidence="6">The sequence shown here is derived from an EMBL/GenBank/DDBJ whole genome shotgun (WGS) entry which is preliminary data.</text>
</comment>
<keyword evidence="1" id="KW-0678">Repressor</keyword>
<sequence length="251" mass="27751">MRSSDLAHLAGVTVRTLRHYHQLGLLDEPPRTTNGYREYSVHHLVRVLRIVRLASLGFRLGELAPMLDRDGKDTAEVLERLDDETAREIERLTERRALIAQLMAWNAAPDLPDAFAPHIALFAARLGDSTLARVDREQAILIGHLASPEVLDELAGLYARFSEPALLETSLTLTRRLADLDADAPDSLVEAIVADMVATYGDVIRALRDDEVSFDPRAVALLAEYSNDSLNDAQRRVVERVEAALDTASPA</sequence>
<reference evidence="6 7" key="1">
    <citation type="journal article" date="2015" name="Stand. Genomic Sci.">
        <title>Genomic Encyclopedia of Bacterial and Archaeal Type Strains, Phase III: the genomes of soil and plant-associated and newly described type strains.</title>
        <authorList>
            <person name="Whitman W.B."/>
            <person name="Woyke T."/>
            <person name="Klenk H.P."/>
            <person name="Zhou Y."/>
            <person name="Lilburn T.G."/>
            <person name="Beck B.J."/>
            <person name="De Vos P."/>
            <person name="Vandamme P."/>
            <person name="Eisen J.A."/>
            <person name="Garrity G."/>
            <person name="Hugenholtz P."/>
            <person name="Kyrpides N.C."/>
        </authorList>
    </citation>
    <scope>NUCLEOTIDE SEQUENCE [LARGE SCALE GENOMIC DNA]</scope>
    <source>
        <strain evidence="6 7">CV2</strain>
    </source>
</reference>
<organism evidence="6 7">
    <name type="scientific">Microcella putealis</name>
    <dbReference type="NCBI Taxonomy" id="337005"/>
    <lineage>
        <taxon>Bacteria</taxon>
        <taxon>Bacillati</taxon>
        <taxon>Actinomycetota</taxon>
        <taxon>Actinomycetes</taxon>
        <taxon>Micrococcales</taxon>
        <taxon>Microbacteriaceae</taxon>
        <taxon>Microcella</taxon>
    </lineage>
</organism>
<evidence type="ECO:0000313" key="6">
    <source>
        <dbReference type="EMBL" id="RZS59695.1"/>
    </source>
</evidence>
<dbReference type="PANTHER" id="PTHR30204">
    <property type="entry name" value="REDOX-CYCLING DRUG-SENSING TRANSCRIPTIONAL ACTIVATOR SOXR"/>
    <property type="match status" value="1"/>
</dbReference>
<proteinExistence type="predicted"/>
<evidence type="ECO:0000256" key="2">
    <source>
        <dbReference type="ARBA" id="ARBA00023015"/>
    </source>
</evidence>
<keyword evidence="7" id="KW-1185">Reference proteome</keyword>
<dbReference type="Proteomes" id="UP000293519">
    <property type="component" value="Unassembled WGS sequence"/>
</dbReference>
<dbReference type="SUPFAM" id="SSF46955">
    <property type="entry name" value="Putative DNA-binding domain"/>
    <property type="match status" value="1"/>
</dbReference>
<keyword evidence="2" id="KW-0805">Transcription regulation</keyword>
<keyword evidence="3 6" id="KW-0238">DNA-binding</keyword>
<dbReference type="Gene3D" id="1.10.1660.10">
    <property type="match status" value="1"/>
</dbReference>
<dbReference type="InterPro" id="IPR009061">
    <property type="entry name" value="DNA-bd_dom_put_sf"/>
</dbReference>
<evidence type="ECO:0000259" key="5">
    <source>
        <dbReference type="PROSITE" id="PS50937"/>
    </source>
</evidence>
<dbReference type="PROSITE" id="PS50937">
    <property type="entry name" value="HTH_MERR_2"/>
    <property type="match status" value="1"/>
</dbReference>
<evidence type="ECO:0000313" key="7">
    <source>
        <dbReference type="Proteomes" id="UP000293519"/>
    </source>
</evidence>